<dbReference type="GO" id="GO:0016020">
    <property type="term" value="C:membrane"/>
    <property type="evidence" value="ECO:0007669"/>
    <property type="project" value="UniProtKB-SubCell"/>
</dbReference>
<evidence type="ECO:0000259" key="4">
    <source>
        <dbReference type="PROSITE" id="PS50179"/>
    </source>
</evidence>
<evidence type="ECO:0000256" key="1">
    <source>
        <dbReference type="ARBA" id="ARBA00004170"/>
    </source>
</evidence>
<dbReference type="GO" id="GO:0035091">
    <property type="term" value="F:phosphatidylinositol binding"/>
    <property type="evidence" value="ECO:0007669"/>
    <property type="project" value="InterPro"/>
</dbReference>
<sequence>MDFFRFDSNSPTNDGSPVAQAIERATDPMLLTTDWGKNLEICDMINTGGQAAVTSATRMLRRQLRSDQPKTVMLALELTDACVKNCAFELHRAVASKAFMGDVVALAEGKKGFEPQELSLKLIQEWGKEFKATRSELPGFFDTYVGLKTKGAAFPESESSAPVFSPPPQITAEEPPQTGHASASAPAAASSGPGPSALPGASPGQPAPSPTGGPGEASMDKLRQDLVAVEEKIKLCREMLPESPGIEHDEALSEVVGFLEACQPRLSDLIEAGMQDILSEDILSYTLHVFDELQKTLEAERTGTPIPPTSPAPAPASASPEDVVAAAASGAAAASAALDLMGAEDEEPSLRTGRRKGRKAAAAAAAAALEGVAIQTDAVVARAQFGDVQAREKSQLSAMAASFPYVGPEEQSFSLILDNLPTSSAAFAFLNEFVLCAVVFNQLQVSCHPSTTPVNFDRSAGTCKITLPEAVRFKVDAELRNCGYKLTIFDRKSNMMWFVDASISMRL</sequence>
<dbReference type="InterPro" id="IPR038425">
    <property type="entry name" value="GAT_sf"/>
</dbReference>
<feature type="region of interest" description="Disordered" evidence="3">
    <location>
        <begin position="156"/>
        <end position="218"/>
    </location>
</feature>
<keyword evidence="2" id="KW-0472">Membrane</keyword>
<evidence type="ECO:0000256" key="2">
    <source>
        <dbReference type="ARBA" id="ARBA00023136"/>
    </source>
</evidence>
<dbReference type="EMBL" id="HBHJ01001722">
    <property type="protein sequence ID" value="CAD9661693.1"/>
    <property type="molecule type" value="Transcribed_RNA"/>
</dbReference>
<dbReference type="Gene3D" id="1.20.58.160">
    <property type="match status" value="1"/>
</dbReference>
<evidence type="ECO:0000256" key="3">
    <source>
        <dbReference type="SAM" id="MobiDB-lite"/>
    </source>
</evidence>
<accession>A0A7S2W1F0</accession>
<dbReference type="PANTHER" id="PTHR45898">
    <property type="entry name" value="TOM1-LIKE PROTEIN"/>
    <property type="match status" value="1"/>
</dbReference>
<dbReference type="InterPro" id="IPR008942">
    <property type="entry name" value="ENTH_VHS"/>
</dbReference>
<reference evidence="5" key="1">
    <citation type="submission" date="2021-01" db="EMBL/GenBank/DDBJ databases">
        <authorList>
            <person name="Corre E."/>
            <person name="Pelletier E."/>
            <person name="Niang G."/>
            <person name="Scheremetjew M."/>
            <person name="Finn R."/>
            <person name="Kale V."/>
            <person name="Holt S."/>
            <person name="Cochrane G."/>
            <person name="Meng A."/>
            <person name="Brown T."/>
            <person name="Cohen L."/>
        </authorList>
    </citation>
    <scope>NUCLEOTIDE SEQUENCE</scope>
    <source>
        <strain evidence="5">CCMP1243</strain>
    </source>
</reference>
<gene>
    <name evidence="5" type="ORF">RMAR1173_LOCUS1108</name>
</gene>
<dbReference type="AlphaFoldDB" id="A0A7S2W1F0"/>
<organism evidence="5">
    <name type="scientific">Rhizochromulina marina</name>
    <dbReference type="NCBI Taxonomy" id="1034831"/>
    <lineage>
        <taxon>Eukaryota</taxon>
        <taxon>Sar</taxon>
        <taxon>Stramenopiles</taxon>
        <taxon>Ochrophyta</taxon>
        <taxon>Dictyochophyceae</taxon>
        <taxon>Rhizochromulinales</taxon>
        <taxon>Rhizochromulina</taxon>
    </lineage>
</organism>
<protein>
    <recommendedName>
        <fullName evidence="4">VHS domain-containing protein</fullName>
    </recommendedName>
</protein>
<feature type="domain" description="VHS" evidence="4">
    <location>
        <begin position="25"/>
        <end position="155"/>
    </location>
</feature>
<feature type="compositionally biased region" description="Pro residues" evidence="3">
    <location>
        <begin position="305"/>
        <end position="314"/>
    </location>
</feature>
<feature type="compositionally biased region" description="Low complexity" evidence="3">
    <location>
        <begin position="181"/>
        <end position="204"/>
    </location>
</feature>
<proteinExistence type="predicted"/>
<name>A0A7S2W1F0_9STRA</name>
<dbReference type="CDD" id="cd21383">
    <property type="entry name" value="GAT_GGA_Tom1-like"/>
    <property type="match status" value="1"/>
</dbReference>
<dbReference type="PROSITE" id="PS50179">
    <property type="entry name" value="VHS"/>
    <property type="match status" value="1"/>
</dbReference>
<dbReference type="Gene3D" id="1.25.40.90">
    <property type="match status" value="1"/>
</dbReference>
<feature type="region of interest" description="Disordered" evidence="3">
    <location>
        <begin position="301"/>
        <end position="323"/>
    </location>
</feature>
<dbReference type="CDD" id="cd03561">
    <property type="entry name" value="VHS"/>
    <property type="match status" value="1"/>
</dbReference>
<dbReference type="GO" id="GO:0043328">
    <property type="term" value="P:protein transport to vacuole involved in ubiquitin-dependent protein catabolic process via the multivesicular body sorting pathway"/>
    <property type="evidence" value="ECO:0007669"/>
    <property type="project" value="InterPro"/>
</dbReference>
<dbReference type="InterPro" id="IPR002014">
    <property type="entry name" value="VHS_dom"/>
</dbReference>
<dbReference type="SMART" id="SM00288">
    <property type="entry name" value="VHS"/>
    <property type="match status" value="1"/>
</dbReference>
<dbReference type="Pfam" id="PF00790">
    <property type="entry name" value="VHS"/>
    <property type="match status" value="1"/>
</dbReference>
<dbReference type="PANTHER" id="PTHR45898:SF4">
    <property type="entry name" value="TARGET OF MYB PROTEIN 1"/>
    <property type="match status" value="1"/>
</dbReference>
<evidence type="ECO:0000313" key="5">
    <source>
        <dbReference type="EMBL" id="CAD9661693.1"/>
    </source>
</evidence>
<dbReference type="SUPFAM" id="SSF48464">
    <property type="entry name" value="ENTH/VHS domain"/>
    <property type="match status" value="1"/>
</dbReference>
<dbReference type="SUPFAM" id="SSF89009">
    <property type="entry name" value="GAT-like domain"/>
    <property type="match status" value="1"/>
</dbReference>
<dbReference type="InterPro" id="IPR044836">
    <property type="entry name" value="TOL_plant"/>
</dbReference>
<dbReference type="GO" id="GO:0043130">
    <property type="term" value="F:ubiquitin binding"/>
    <property type="evidence" value="ECO:0007669"/>
    <property type="project" value="InterPro"/>
</dbReference>
<comment type="subcellular location">
    <subcellularLocation>
        <location evidence="1">Membrane</location>
        <topology evidence="1">Peripheral membrane protein</topology>
    </subcellularLocation>
</comment>